<reference evidence="1 2" key="1">
    <citation type="submission" date="2023-11" db="EMBL/GenBank/DDBJ databases">
        <title>Draft genome sequence of a psychrophilic Clostridium strain from permafrost water brine.</title>
        <authorList>
            <person name="Shcherbakova V.A."/>
            <person name="Trubitsyn V.E."/>
            <person name="Zakharyuk A.G."/>
        </authorList>
    </citation>
    <scope>NUCLEOTIDE SEQUENCE [LARGE SCALE GENOMIC DNA]</scope>
    <source>
        <strain evidence="1 2">14F</strain>
    </source>
</reference>
<gene>
    <name evidence="1" type="ORF">SJI18_23485</name>
</gene>
<organism evidence="1 2">
    <name type="scientific">Clostridium frigoriphilum</name>
    <dbReference type="NCBI Taxonomy" id="443253"/>
    <lineage>
        <taxon>Bacteria</taxon>
        <taxon>Bacillati</taxon>
        <taxon>Bacillota</taxon>
        <taxon>Clostridia</taxon>
        <taxon>Eubacteriales</taxon>
        <taxon>Clostridiaceae</taxon>
        <taxon>Clostridium</taxon>
    </lineage>
</organism>
<keyword evidence="2" id="KW-1185">Reference proteome</keyword>
<proteinExistence type="predicted"/>
<evidence type="ECO:0000313" key="2">
    <source>
        <dbReference type="Proteomes" id="UP001498469"/>
    </source>
</evidence>
<dbReference type="Proteomes" id="UP001498469">
    <property type="component" value="Unassembled WGS sequence"/>
</dbReference>
<accession>A0ABU7UVG2</accession>
<sequence>MVDKIKKTMDELMEELEGVCEVEGVSFECEKKHEKLTQVNLNNNSILRIYNTKKGLKIDDSIVQDGELANRIVNKWKELYYVKVENKNYTYKNVKNPTNIKDELIGLDEGDYIVSDGDAKGNGCIFSIVIADHIVHEKVTVNFYNTNNLLVQGYTGNLWERVCRIVELNNECDVKDILKRIETDALNIRENKVDDFSSFEKNLKENLTEDVYNFLSVEDREYLLSAQILIDQEIKFPRYNTVLCPAALSIEGFFKKLLVKLEIVKRCEVADCRFKFGIIFNDRHRLLDSKYKDMRVAEEDKKEVKATIERLYTKIKAFRNPANHSSGGMGTNILNVRTFERCKGIYNNDVISFIKNSYYNVYKKDFI</sequence>
<evidence type="ECO:0000313" key="1">
    <source>
        <dbReference type="EMBL" id="MEF2115246.1"/>
    </source>
</evidence>
<protein>
    <submittedName>
        <fullName evidence="1">Type II toxin-antitoxin system RnlA family toxin</fullName>
    </submittedName>
</protein>
<dbReference type="EMBL" id="JAZHFS010000045">
    <property type="protein sequence ID" value="MEF2115246.1"/>
    <property type="molecule type" value="Genomic_DNA"/>
</dbReference>
<dbReference type="RefSeq" id="WP_216255628.1">
    <property type="nucleotide sequence ID" value="NZ_JAZHFS010000045.1"/>
</dbReference>
<comment type="caution">
    <text evidence="1">The sequence shown here is derived from an EMBL/GenBank/DDBJ whole genome shotgun (WGS) entry which is preliminary data.</text>
</comment>
<name>A0ABU7UVG2_9CLOT</name>